<evidence type="ECO:0000313" key="3">
    <source>
        <dbReference type="Proteomes" id="UP000886523"/>
    </source>
</evidence>
<evidence type="ECO:0000256" key="1">
    <source>
        <dbReference type="SAM" id="Phobius"/>
    </source>
</evidence>
<proteinExistence type="predicted"/>
<keyword evidence="1" id="KW-1133">Transmembrane helix</keyword>
<keyword evidence="3" id="KW-1185">Reference proteome</keyword>
<keyword evidence="1" id="KW-0812">Transmembrane</keyword>
<evidence type="ECO:0000313" key="2">
    <source>
        <dbReference type="EMBL" id="KAF9518672.1"/>
    </source>
</evidence>
<reference evidence="2" key="1">
    <citation type="journal article" date="2020" name="Nat. Commun.">
        <title>Large-scale genome sequencing of mycorrhizal fungi provides insights into the early evolution of symbiotic traits.</title>
        <authorList>
            <person name="Miyauchi S."/>
            <person name="Kiss E."/>
            <person name="Kuo A."/>
            <person name="Drula E."/>
            <person name="Kohler A."/>
            <person name="Sanchez-Garcia M."/>
            <person name="Morin E."/>
            <person name="Andreopoulos B."/>
            <person name="Barry K.W."/>
            <person name="Bonito G."/>
            <person name="Buee M."/>
            <person name="Carver A."/>
            <person name="Chen C."/>
            <person name="Cichocki N."/>
            <person name="Clum A."/>
            <person name="Culley D."/>
            <person name="Crous P.W."/>
            <person name="Fauchery L."/>
            <person name="Girlanda M."/>
            <person name="Hayes R.D."/>
            <person name="Keri Z."/>
            <person name="LaButti K."/>
            <person name="Lipzen A."/>
            <person name="Lombard V."/>
            <person name="Magnuson J."/>
            <person name="Maillard F."/>
            <person name="Murat C."/>
            <person name="Nolan M."/>
            <person name="Ohm R.A."/>
            <person name="Pangilinan J."/>
            <person name="Pereira M.F."/>
            <person name="Perotto S."/>
            <person name="Peter M."/>
            <person name="Pfister S."/>
            <person name="Riley R."/>
            <person name="Sitrit Y."/>
            <person name="Stielow J.B."/>
            <person name="Szollosi G."/>
            <person name="Zifcakova L."/>
            <person name="Stursova M."/>
            <person name="Spatafora J.W."/>
            <person name="Tedersoo L."/>
            <person name="Vaario L.M."/>
            <person name="Yamada A."/>
            <person name="Yan M."/>
            <person name="Wang P."/>
            <person name="Xu J."/>
            <person name="Bruns T."/>
            <person name="Baldrian P."/>
            <person name="Vilgalys R."/>
            <person name="Dunand C."/>
            <person name="Henrissat B."/>
            <person name="Grigoriev I.V."/>
            <person name="Hibbett D."/>
            <person name="Nagy L.G."/>
            <person name="Martin F.M."/>
        </authorList>
    </citation>
    <scope>NUCLEOTIDE SEQUENCE</scope>
    <source>
        <strain evidence="2">UP504</strain>
    </source>
</reference>
<dbReference type="Proteomes" id="UP000886523">
    <property type="component" value="Unassembled WGS sequence"/>
</dbReference>
<accession>A0A9P6B759</accession>
<dbReference type="EMBL" id="MU128923">
    <property type="protein sequence ID" value="KAF9518672.1"/>
    <property type="molecule type" value="Genomic_DNA"/>
</dbReference>
<sequence length="54" mass="5696">MSSSASPTRLNLSIRVSIDGYILFESVCIGLLPSVAMGGPGRNTRGLRRVKASC</sequence>
<organism evidence="2 3">
    <name type="scientific">Hydnum rufescens UP504</name>
    <dbReference type="NCBI Taxonomy" id="1448309"/>
    <lineage>
        <taxon>Eukaryota</taxon>
        <taxon>Fungi</taxon>
        <taxon>Dikarya</taxon>
        <taxon>Basidiomycota</taxon>
        <taxon>Agaricomycotina</taxon>
        <taxon>Agaricomycetes</taxon>
        <taxon>Cantharellales</taxon>
        <taxon>Hydnaceae</taxon>
        <taxon>Hydnum</taxon>
    </lineage>
</organism>
<protein>
    <submittedName>
        <fullName evidence="2">Uncharacterized protein</fullName>
    </submittedName>
</protein>
<feature type="non-terminal residue" evidence="2">
    <location>
        <position position="54"/>
    </location>
</feature>
<comment type="caution">
    <text evidence="2">The sequence shown here is derived from an EMBL/GenBank/DDBJ whole genome shotgun (WGS) entry which is preliminary data.</text>
</comment>
<keyword evidence="1" id="KW-0472">Membrane</keyword>
<dbReference type="AlphaFoldDB" id="A0A9P6B759"/>
<name>A0A9P6B759_9AGAM</name>
<gene>
    <name evidence="2" type="ORF">BS47DRAFT_1338119</name>
</gene>
<feature type="transmembrane region" description="Helical" evidence="1">
    <location>
        <begin position="20"/>
        <end position="39"/>
    </location>
</feature>